<protein>
    <submittedName>
        <fullName evidence="2">Uncharacterized protein</fullName>
    </submittedName>
</protein>
<dbReference type="Proteomes" id="UP001305779">
    <property type="component" value="Unassembled WGS sequence"/>
</dbReference>
<proteinExistence type="predicted"/>
<feature type="region of interest" description="Disordered" evidence="1">
    <location>
        <begin position="221"/>
        <end position="431"/>
    </location>
</feature>
<evidence type="ECO:0000313" key="2">
    <source>
        <dbReference type="EMBL" id="KAK4498895.1"/>
    </source>
</evidence>
<feature type="compositionally biased region" description="Polar residues" evidence="1">
    <location>
        <begin position="532"/>
        <end position="548"/>
    </location>
</feature>
<feature type="compositionally biased region" description="Basic residues" evidence="1">
    <location>
        <begin position="267"/>
        <end position="277"/>
    </location>
</feature>
<evidence type="ECO:0000313" key="3">
    <source>
        <dbReference type="Proteomes" id="UP001305779"/>
    </source>
</evidence>
<sequence>MCFQGFAHHSCGCTKLFEEECDYAKELETAPFYLKVACPNYTIARRYPEFECGKGGLYCANTPDASYLDSVVEFKAKLEAEITSMDKFITEFIQPRRKVVLEALGKQYPGDLPKIKQVYMSHPASADLDLKWTTALQKKANFANRIVGMNYVLRYSRDFYLLQRQQPGYSARNMPPLPDALKNFNFEVARPAPPLHSSSNMVPALAAQPIGIGMGTAIPNGILQSQPVRPQSFPGPDPFGPNPANVKVEQKQLQQPSLPPPPVKEPPRKRGRAPKKAKVVDNAAEDTSSDLRRSTRVRGKKVDYNETSDDYPSATPSPQKSDASTYSPPKSDAKSEVSDPGVKAPRGSSSLRDMIGEYQKQTSAISTPTRHPSISQAGSASSQRLGLLDTVPQIRIDSPRSDTPDTDILQPDDPRHDGGMQVSMQSTTTSSSFAAPAFRTLANGNPDPALLAFQQAYQQTRVSAGTNFTTSQGVASQYGLQASNSPPQRSIGMSPPNLVHYTTPTDPIEPRKRPMAASSPIPSSNKRLELSFPSSYTIPTHNTTSMSSPPKPTYMQRQDSSQGFLSPPKLNSMAPPPSHFRSSSQTFKPSGLSQVSPVQDVFGTTSAATTTTSGDFASGMLPTGSDAFGGNGDVQGNEISELDWALLSDGSKF</sequence>
<feature type="compositionally biased region" description="Polar residues" evidence="1">
    <location>
        <begin position="478"/>
        <end position="488"/>
    </location>
</feature>
<organism evidence="2 3">
    <name type="scientific">Zasmidium cellare</name>
    <name type="common">Wine cellar mold</name>
    <name type="synonym">Racodium cellare</name>
    <dbReference type="NCBI Taxonomy" id="395010"/>
    <lineage>
        <taxon>Eukaryota</taxon>
        <taxon>Fungi</taxon>
        <taxon>Dikarya</taxon>
        <taxon>Ascomycota</taxon>
        <taxon>Pezizomycotina</taxon>
        <taxon>Dothideomycetes</taxon>
        <taxon>Dothideomycetidae</taxon>
        <taxon>Mycosphaerellales</taxon>
        <taxon>Mycosphaerellaceae</taxon>
        <taxon>Zasmidium</taxon>
    </lineage>
</organism>
<name>A0ABR0EC99_ZASCE</name>
<gene>
    <name evidence="2" type="ORF">PRZ48_009405</name>
</gene>
<feature type="compositionally biased region" description="Polar residues" evidence="1">
    <location>
        <begin position="580"/>
        <end position="595"/>
    </location>
</feature>
<reference evidence="2 3" key="1">
    <citation type="journal article" date="2023" name="G3 (Bethesda)">
        <title>A chromosome-level genome assembly of Zasmidium syzygii isolated from banana leaves.</title>
        <authorList>
            <person name="van Westerhoven A.C."/>
            <person name="Mehrabi R."/>
            <person name="Talebi R."/>
            <person name="Steentjes M.B.F."/>
            <person name="Corcolon B."/>
            <person name="Chong P.A."/>
            <person name="Kema G.H.J."/>
            <person name="Seidl M.F."/>
        </authorList>
    </citation>
    <scope>NUCLEOTIDE SEQUENCE [LARGE SCALE GENOMIC DNA]</scope>
    <source>
        <strain evidence="2 3">P124</strain>
    </source>
</reference>
<feature type="compositionally biased region" description="Polar residues" evidence="1">
    <location>
        <begin position="555"/>
        <end position="564"/>
    </location>
</feature>
<accession>A0ABR0EC99</accession>
<feature type="compositionally biased region" description="Low complexity" evidence="1">
    <location>
        <begin position="610"/>
        <end position="619"/>
    </location>
</feature>
<dbReference type="EMBL" id="JAXOVC010000007">
    <property type="protein sequence ID" value="KAK4498895.1"/>
    <property type="molecule type" value="Genomic_DNA"/>
</dbReference>
<comment type="caution">
    <text evidence="2">The sequence shown here is derived from an EMBL/GenBank/DDBJ whole genome shotgun (WGS) entry which is preliminary data.</text>
</comment>
<feature type="compositionally biased region" description="Polar residues" evidence="1">
    <location>
        <begin position="314"/>
        <end position="328"/>
    </location>
</feature>
<evidence type="ECO:0000256" key="1">
    <source>
        <dbReference type="SAM" id="MobiDB-lite"/>
    </source>
</evidence>
<feature type="region of interest" description="Disordered" evidence="1">
    <location>
        <begin position="610"/>
        <end position="634"/>
    </location>
</feature>
<feature type="region of interest" description="Disordered" evidence="1">
    <location>
        <begin position="478"/>
        <end position="595"/>
    </location>
</feature>
<keyword evidence="3" id="KW-1185">Reference proteome</keyword>
<feature type="compositionally biased region" description="Polar residues" evidence="1">
    <location>
        <begin position="359"/>
        <end position="384"/>
    </location>
</feature>